<name>A0ABR3XQL3_9PEZI</name>
<dbReference type="EMBL" id="JAWRVE010000012">
    <property type="protein sequence ID" value="KAL1878282.1"/>
    <property type="molecule type" value="Genomic_DNA"/>
</dbReference>
<dbReference type="SUPFAM" id="SSF51445">
    <property type="entry name" value="(Trans)glycosidases"/>
    <property type="match status" value="1"/>
</dbReference>
<keyword evidence="1" id="KW-0732">Signal</keyword>
<gene>
    <name evidence="3" type="ORF">Daus18300_002200</name>
</gene>
<dbReference type="Gene3D" id="3.20.20.80">
    <property type="entry name" value="Glycosidases"/>
    <property type="match status" value="1"/>
</dbReference>
<organism evidence="3 4">
    <name type="scientific">Diaporthe australafricana</name>
    <dbReference type="NCBI Taxonomy" id="127596"/>
    <lineage>
        <taxon>Eukaryota</taxon>
        <taxon>Fungi</taxon>
        <taxon>Dikarya</taxon>
        <taxon>Ascomycota</taxon>
        <taxon>Pezizomycotina</taxon>
        <taxon>Sordariomycetes</taxon>
        <taxon>Sordariomycetidae</taxon>
        <taxon>Diaporthales</taxon>
        <taxon>Diaporthaceae</taxon>
        <taxon>Diaporthe</taxon>
    </lineage>
</organism>
<feature type="chain" id="PRO_5047090343" description="Asl1-like glycosyl hydrolase catalytic domain-containing protein" evidence="1">
    <location>
        <begin position="25"/>
        <end position="293"/>
    </location>
</feature>
<dbReference type="PANTHER" id="PTHR34154:SF3">
    <property type="entry name" value="ALKALI-SENSITIVE LINKAGE PROTEIN 1"/>
    <property type="match status" value="1"/>
</dbReference>
<dbReference type="InterPro" id="IPR017853">
    <property type="entry name" value="GH"/>
</dbReference>
<reference evidence="3 4" key="1">
    <citation type="journal article" date="2024" name="IMA Fungus">
        <title>IMA Genome - F19 : A genome assembly and annotation guide to empower mycologists, including annotated draft genome sequences of Ceratocystis pirilliformis, Diaporthe australafricana, Fusarium ophioides, Paecilomyces lecythidis, and Sporothrix stenoceras.</title>
        <authorList>
            <person name="Aylward J."/>
            <person name="Wilson A.M."/>
            <person name="Visagie C.M."/>
            <person name="Spraker J."/>
            <person name="Barnes I."/>
            <person name="Buitendag C."/>
            <person name="Ceriani C."/>
            <person name="Del Mar Angel L."/>
            <person name="du Plessis D."/>
            <person name="Fuchs T."/>
            <person name="Gasser K."/>
            <person name="Kramer D."/>
            <person name="Li W."/>
            <person name="Munsamy K."/>
            <person name="Piso A."/>
            <person name="Price J.L."/>
            <person name="Sonnekus B."/>
            <person name="Thomas C."/>
            <person name="van der Nest A."/>
            <person name="van Dijk A."/>
            <person name="van Heerden A."/>
            <person name="van Vuuren N."/>
            <person name="Yilmaz N."/>
            <person name="Duong T.A."/>
            <person name="van der Merwe N.A."/>
            <person name="Wingfield M.J."/>
            <person name="Wingfield B.D."/>
        </authorList>
    </citation>
    <scope>NUCLEOTIDE SEQUENCE [LARGE SCALE GENOMIC DNA]</scope>
    <source>
        <strain evidence="3 4">CMW 18300</strain>
    </source>
</reference>
<dbReference type="Proteomes" id="UP001583177">
    <property type="component" value="Unassembled WGS sequence"/>
</dbReference>
<keyword evidence="4" id="KW-1185">Reference proteome</keyword>
<protein>
    <recommendedName>
        <fullName evidence="2">Asl1-like glycosyl hydrolase catalytic domain-containing protein</fullName>
    </recommendedName>
</protein>
<dbReference type="Pfam" id="PF11790">
    <property type="entry name" value="Glyco_hydro_cc"/>
    <property type="match status" value="1"/>
</dbReference>
<feature type="signal peptide" evidence="1">
    <location>
        <begin position="1"/>
        <end position="24"/>
    </location>
</feature>
<evidence type="ECO:0000313" key="4">
    <source>
        <dbReference type="Proteomes" id="UP001583177"/>
    </source>
</evidence>
<feature type="domain" description="Asl1-like glycosyl hydrolase catalytic" evidence="2">
    <location>
        <begin position="60"/>
        <end position="290"/>
    </location>
</feature>
<evidence type="ECO:0000313" key="3">
    <source>
        <dbReference type="EMBL" id="KAL1878282.1"/>
    </source>
</evidence>
<evidence type="ECO:0000259" key="2">
    <source>
        <dbReference type="Pfam" id="PF11790"/>
    </source>
</evidence>
<sequence length="293" mass="31506">MQFPAMKRLQVLAVLFQAALLTSALPVENRGTAIHAGKRIILWDYTLTQAYQSNGNIQASAAALSTSTGVSAALNWNTWKPEELPSDVPFQPMIRTPAQLAGDDWKNLLSVVQAGGSDTVVHFYNEPDLNGVDAAAAAASFKANVLPLRTQYGVKLVGPAVASNDAGSAWLQTFYSSLSAEEKPDFLGVHFYTGADTPAETEVANAQKYISDKHGEYGLPVIVSEIGSTSRDQTSVDTFTKDISSWLDTQDWVDSYGFFGATTTPVDGFVSPAAQLLDTSGVWTTLGRWFIGE</sequence>
<proteinExistence type="predicted"/>
<dbReference type="PANTHER" id="PTHR34154">
    <property type="entry name" value="ALKALI-SENSITIVE LINKAGE PROTEIN 1"/>
    <property type="match status" value="1"/>
</dbReference>
<dbReference type="InterPro" id="IPR024655">
    <property type="entry name" value="Asl1_glyco_hydro_catalytic"/>
</dbReference>
<comment type="caution">
    <text evidence="3">The sequence shown here is derived from an EMBL/GenBank/DDBJ whole genome shotgun (WGS) entry which is preliminary data.</text>
</comment>
<accession>A0ABR3XQL3</accession>
<evidence type="ECO:0000256" key="1">
    <source>
        <dbReference type="SAM" id="SignalP"/>
    </source>
</evidence>
<dbReference type="InterPro" id="IPR053183">
    <property type="entry name" value="ASL1"/>
</dbReference>